<keyword evidence="5 7" id="KW-0472">Membrane</keyword>
<feature type="transmembrane region" description="Helical" evidence="7">
    <location>
        <begin position="621"/>
        <end position="643"/>
    </location>
</feature>
<feature type="region of interest" description="Disordered" evidence="6">
    <location>
        <begin position="853"/>
        <end position="888"/>
    </location>
</feature>
<dbReference type="PANTHER" id="PTHR21716">
    <property type="entry name" value="TRANSMEMBRANE PROTEIN"/>
    <property type="match status" value="1"/>
</dbReference>
<feature type="transmembrane region" description="Helical" evidence="7">
    <location>
        <begin position="812"/>
        <end position="840"/>
    </location>
</feature>
<feature type="transmembrane region" description="Helical" evidence="7">
    <location>
        <begin position="134"/>
        <end position="155"/>
    </location>
</feature>
<proteinExistence type="inferred from homology"/>
<feature type="compositionally biased region" description="Low complexity" evidence="6">
    <location>
        <begin position="297"/>
        <end position="310"/>
    </location>
</feature>
<name>A0AAU9WRQ2_9CNID</name>
<feature type="transmembrane region" description="Helical" evidence="7">
    <location>
        <begin position="455"/>
        <end position="477"/>
    </location>
</feature>
<evidence type="ECO:0000256" key="1">
    <source>
        <dbReference type="ARBA" id="ARBA00004141"/>
    </source>
</evidence>
<evidence type="ECO:0000313" key="8">
    <source>
        <dbReference type="EMBL" id="CAH3123736.1"/>
    </source>
</evidence>
<feature type="transmembrane region" description="Helical" evidence="7">
    <location>
        <begin position="739"/>
        <end position="762"/>
    </location>
</feature>
<feature type="transmembrane region" description="Helical" evidence="7">
    <location>
        <begin position="175"/>
        <end position="196"/>
    </location>
</feature>
<keyword evidence="4 7" id="KW-1133">Transmembrane helix</keyword>
<keyword evidence="9" id="KW-1185">Reference proteome</keyword>
<dbReference type="EMBL" id="CALNXJ010000020">
    <property type="protein sequence ID" value="CAH3123736.1"/>
    <property type="molecule type" value="Genomic_DNA"/>
</dbReference>
<feature type="compositionally biased region" description="Polar residues" evidence="6">
    <location>
        <begin position="860"/>
        <end position="871"/>
    </location>
</feature>
<dbReference type="AlphaFoldDB" id="A0AAU9WRQ2"/>
<feature type="transmembrane region" description="Helical" evidence="7">
    <location>
        <begin position="228"/>
        <end position="246"/>
    </location>
</feature>
<evidence type="ECO:0000256" key="7">
    <source>
        <dbReference type="SAM" id="Phobius"/>
    </source>
</evidence>
<evidence type="ECO:0000256" key="2">
    <source>
        <dbReference type="ARBA" id="ARBA00009773"/>
    </source>
</evidence>
<evidence type="ECO:0008006" key="10">
    <source>
        <dbReference type="Google" id="ProtNLM"/>
    </source>
</evidence>
<sequence length="888" mass="98330">MSALRGIHKQRSLESMSSSFTAVFTSVRAQQNEKAVKLAFYNTAALVFVSLSGCAAVAVYYVLEPFLRPLLWAGLCGAFLYPFKWKLTQIVRGFLRSLRESHTPLVLGAMVIPFQLANKSSDVVGSFVVRRSRIFAIFCLTAVIAYVLYIIKPFYEIVWILKGSGTAVHGLLDFFYNPYLVWTVIIGYILSLIFLWTPSSSGVISMFSLPVWIMFLLHLVSLTGSYRILFFMLLVICSVVGCITGVSEGQDQVDSKKFGESKRLSLMRRLSVAAAALVTSLPTSDSNESYNKDSRGSSTSLTTPPSATSPNNDENGQDSVDGKVSSKLRRAKIWRPKQSIKIKEEANCEGKSHVYFVALFWGIFLSRLWLHWDFIMIFIIPVTLYGLKQLLAYWSSSICSSSPALYLHSLWKNFKSWTDERRPALVPTPLNGLFKGGMKVDRAINNIMDKSMENIISIFMVLFLFVAFSVITAFFAVKVHNESAQLVSVSANLVNKVMADNPQLVNWIQENEELKKTLGSAVERSYMHGRKYIAAKVQSMFGDSNSSALQEEVLDFTDHIYHSWINWGNTSTTKELSKNGTLTTDIPSHNNMSAAISWKNVMHIFNVFDFRESFSLIRENLGTLISLLESVWMFFKGNISFAFNLVTTMLSIVFFSGAYLLNTGISMIIFVTALFYLLSTSGEQYKPVEWFGKLTATGTSGFGDSAYGAIRDVFGAAIKMAAFYGVYTWLTHTTFGVNIIYIPSAIAAITAVVPFIGTYWAAVPAVLELWLIQGQGIMAAVLAVCHFLPTYFVDVAIYSEISGGGHPYLTGLAVVGGIYCVGLEGAIMGPIILCCLIVAFNVYSRMLGHSSPVPDPEVPSATSDMQQSTQHSQHKDDQEGSGKALTVS</sequence>
<feature type="transmembrane region" description="Helical" evidence="7">
    <location>
        <begin position="649"/>
        <end position="678"/>
    </location>
</feature>
<accession>A0AAU9WRQ2</accession>
<comment type="caution">
    <text evidence="8">The sequence shown here is derived from an EMBL/GenBank/DDBJ whole genome shotgun (WGS) entry which is preliminary data.</text>
</comment>
<evidence type="ECO:0000256" key="6">
    <source>
        <dbReference type="SAM" id="MobiDB-lite"/>
    </source>
</evidence>
<feature type="transmembrane region" description="Helical" evidence="7">
    <location>
        <begin position="69"/>
        <end position="87"/>
    </location>
</feature>
<gene>
    <name evidence="8" type="ORF">PMEA_00011490</name>
</gene>
<dbReference type="GO" id="GO:0016020">
    <property type="term" value="C:membrane"/>
    <property type="evidence" value="ECO:0007669"/>
    <property type="project" value="UniProtKB-SubCell"/>
</dbReference>
<organism evidence="8 9">
    <name type="scientific">Pocillopora meandrina</name>
    <dbReference type="NCBI Taxonomy" id="46732"/>
    <lineage>
        <taxon>Eukaryota</taxon>
        <taxon>Metazoa</taxon>
        <taxon>Cnidaria</taxon>
        <taxon>Anthozoa</taxon>
        <taxon>Hexacorallia</taxon>
        <taxon>Scleractinia</taxon>
        <taxon>Astrocoeniina</taxon>
        <taxon>Pocilloporidae</taxon>
        <taxon>Pocillopora</taxon>
    </lineage>
</organism>
<dbReference type="Proteomes" id="UP001159428">
    <property type="component" value="Unassembled WGS sequence"/>
</dbReference>
<comment type="similarity">
    <text evidence="2">Belongs to the autoinducer-2 exporter (AI-2E) (TC 2.A.86) family.</text>
</comment>
<evidence type="ECO:0000256" key="4">
    <source>
        <dbReference type="ARBA" id="ARBA00022989"/>
    </source>
</evidence>
<dbReference type="PANTHER" id="PTHR21716:SF4">
    <property type="entry name" value="TRANSMEMBRANE PROTEIN 245"/>
    <property type="match status" value="1"/>
</dbReference>
<evidence type="ECO:0000256" key="5">
    <source>
        <dbReference type="ARBA" id="ARBA00023136"/>
    </source>
</evidence>
<feature type="transmembrane region" description="Helical" evidence="7">
    <location>
        <begin position="203"/>
        <end position="222"/>
    </location>
</feature>
<reference evidence="8 9" key="1">
    <citation type="submission" date="2022-05" db="EMBL/GenBank/DDBJ databases">
        <authorList>
            <consortium name="Genoscope - CEA"/>
            <person name="William W."/>
        </authorList>
    </citation>
    <scope>NUCLEOTIDE SEQUENCE [LARGE SCALE GENOMIC DNA]</scope>
</reference>
<feature type="region of interest" description="Disordered" evidence="6">
    <location>
        <begin position="283"/>
        <end position="324"/>
    </location>
</feature>
<feature type="transmembrane region" description="Helical" evidence="7">
    <location>
        <begin position="38"/>
        <end position="63"/>
    </location>
</feature>
<dbReference type="InterPro" id="IPR002549">
    <property type="entry name" value="AI-2E-like"/>
</dbReference>
<protein>
    <recommendedName>
        <fullName evidence="10">Transmembrane protein 245</fullName>
    </recommendedName>
</protein>
<feature type="transmembrane region" description="Helical" evidence="7">
    <location>
        <begin position="769"/>
        <end position="792"/>
    </location>
</feature>
<comment type="subcellular location">
    <subcellularLocation>
        <location evidence="1">Membrane</location>
        <topology evidence="1">Multi-pass membrane protein</topology>
    </subcellularLocation>
</comment>
<keyword evidence="3 7" id="KW-0812">Transmembrane</keyword>
<evidence type="ECO:0000313" key="9">
    <source>
        <dbReference type="Proteomes" id="UP001159428"/>
    </source>
</evidence>
<evidence type="ECO:0000256" key="3">
    <source>
        <dbReference type="ARBA" id="ARBA00022692"/>
    </source>
</evidence>